<accession>U1XB83</accession>
<evidence type="ECO:0000259" key="1">
    <source>
        <dbReference type="Pfam" id="PF05378"/>
    </source>
</evidence>
<dbReference type="InterPro" id="IPR008040">
    <property type="entry name" value="Hydant_A_N"/>
</dbReference>
<sequence length="465" mass="52347">MNKWMQKEEWDMLRLGIDVGKQRVDCIVMDEKIRMFYVSTRSVIKHPLSGMKEILEEMKQQGIRLSDIKQVIISASSEYEEGLRESEAVHVCAIRIGSSQNSLPPFYEVTDIVRETVQLTCVELSGGHYVDGSPIQDLMMNEWNEKMDRAALPEHATFAVTSAFSPVNPEHEQTVAQWIQKKFGEGRAITLSYEFGSIGLMERENAAILNAALSSVIPSLFQNVKQVLRQYDIHAGIFLSQNDGFLMTYERAISYPIRTLHSRIANSLRGASLLAGREDCIVVIVENKRLYIGMVEEGIPKLRWSKRDIAGMYMHVHIPEVVMIDNIIHGASDEVLERVYQATQRFQPPYEPLPIVFVGNECSEIAGRFHEPWAEVIQPEYFSYASAIGACMAPVGGWIERMYWLSEGTGKTQVIEKAAAEAIKEAILAGAEERSIALQSVKVSPLAYVPNQALRIQVRAFGNFA</sequence>
<feature type="domain" description="Hydantoinase/oxoprolinase N-terminal" evidence="1">
    <location>
        <begin position="14"/>
        <end position="182"/>
    </location>
</feature>
<proteinExistence type="predicted"/>
<dbReference type="STRING" id="649747.HMPREF0083_00121"/>
<name>U1XB83_ANEAE</name>
<dbReference type="HOGENOM" id="CLU_007154_1_1_9"/>
<dbReference type="GO" id="GO:0016787">
    <property type="term" value="F:hydrolase activity"/>
    <property type="evidence" value="ECO:0007669"/>
    <property type="project" value="InterPro"/>
</dbReference>
<gene>
    <name evidence="2" type="ORF">HMPREF0083_00121</name>
</gene>
<dbReference type="PANTHER" id="PTHR11365">
    <property type="entry name" value="5-OXOPROLINASE RELATED"/>
    <property type="match status" value="1"/>
</dbReference>
<evidence type="ECO:0000313" key="3">
    <source>
        <dbReference type="Proteomes" id="UP000016511"/>
    </source>
</evidence>
<dbReference type="InterPro" id="IPR045079">
    <property type="entry name" value="Oxoprolinase-like"/>
</dbReference>
<dbReference type="EMBL" id="AWSJ01000010">
    <property type="protein sequence ID" value="ERI11793.1"/>
    <property type="molecule type" value="Genomic_DNA"/>
</dbReference>
<evidence type="ECO:0000313" key="2">
    <source>
        <dbReference type="EMBL" id="ERI11793.1"/>
    </source>
</evidence>
<dbReference type="AlphaFoldDB" id="U1XB83"/>
<dbReference type="eggNOG" id="COG0145">
    <property type="taxonomic scope" value="Bacteria"/>
</dbReference>
<organism evidence="2 3">
    <name type="scientific">Aneurinibacillus aneurinilyticus ATCC 12856</name>
    <dbReference type="NCBI Taxonomy" id="649747"/>
    <lineage>
        <taxon>Bacteria</taxon>
        <taxon>Bacillati</taxon>
        <taxon>Bacillota</taxon>
        <taxon>Bacilli</taxon>
        <taxon>Bacillales</taxon>
        <taxon>Paenibacillaceae</taxon>
        <taxon>Aneurinibacillus group</taxon>
        <taxon>Aneurinibacillus</taxon>
    </lineage>
</organism>
<reference evidence="2 3" key="1">
    <citation type="submission" date="2013-08" db="EMBL/GenBank/DDBJ databases">
        <authorList>
            <person name="Weinstock G."/>
            <person name="Sodergren E."/>
            <person name="Wylie T."/>
            <person name="Fulton L."/>
            <person name="Fulton R."/>
            <person name="Fronick C."/>
            <person name="O'Laughlin M."/>
            <person name="Godfrey J."/>
            <person name="Miner T."/>
            <person name="Herter B."/>
            <person name="Appelbaum E."/>
            <person name="Cordes M."/>
            <person name="Lek S."/>
            <person name="Wollam A."/>
            <person name="Pepin K.H."/>
            <person name="Palsikar V.B."/>
            <person name="Mitreva M."/>
            <person name="Wilson R.K."/>
        </authorList>
    </citation>
    <scope>NUCLEOTIDE SEQUENCE [LARGE SCALE GENOMIC DNA]</scope>
    <source>
        <strain evidence="2 3">ATCC 12856</strain>
    </source>
</reference>
<protein>
    <submittedName>
        <fullName evidence="2">Hydantoinase/oxoprolinase</fullName>
    </submittedName>
</protein>
<dbReference type="PATRIC" id="fig|649747.3.peg.108"/>
<comment type="caution">
    <text evidence="2">The sequence shown here is derived from an EMBL/GenBank/DDBJ whole genome shotgun (WGS) entry which is preliminary data.</text>
</comment>
<keyword evidence="3" id="KW-1185">Reference proteome</keyword>
<dbReference type="Proteomes" id="UP000016511">
    <property type="component" value="Unassembled WGS sequence"/>
</dbReference>
<dbReference type="Pfam" id="PF05378">
    <property type="entry name" value="Hydant_A_N"/>
    <property type="match status" value="1"/>
</dbReference>